<dbReference type="EMBL" id="FZOR01000028">
    <property type="protein sequence ID" value="SNT42228.1"/>
    <property type="molecule type" value="Genomic_DNA"/>
</dbReference>
<name>A0A239MJV4_9ACTN</name>
<feature type="transmembrane region" description="Helical" evidence="2">
    <location>
        <begin position="273"/>
        <end position="292"/>
    </location>
</feature>
<dbReference type="Proteomes" id="UP000198318">
    <property type="component" value="Unassembled WGS sequence"/>
</dbReference>
<accession>A0A239MJV4</accession>
<feature type="transmembrane region" description="Helical" evidence="2">
    <location>
        <begin position="167"/>
        <end position="186"/>
    </location>
</feature>
<feature type="transmembrane region" description="Helical" evidence="2">
    <location>
        <begin position="91"/>
        <end position="112"/>
    </location>
</feature>
<keyword evidence="2" id="KW-0812">Transmembrane</keyword>
<dbReference type="AlphaFoldDB" id="A0A239MJV4"/>
<sequence length="296" mass="30499">MLTHPRHFGHGPARRRTPAAEPAPHSPTGAAPGARGRLREGVFVLVLLALAALAWLAVHWLAMPDMEAGILTGGAERSGDGMAGMPMEPSVGAGLFLGTWLVMMAAMMLPAVAPVIVRIDRMMRRRGGRATTAYLLAAGYLAVWGAAGVAAYGLFLVLQPLAAAGDAAVAVRAGAVVLLFAGAYQLSPLKRACLRLCRSPLAVVVRHGERIAAGPRGAVIAGLHHGAFCLGCCWALMAVLLAAGVMSLVWMGVVAAVILAEKVWRHGEALSRPVGAAMIVFGLVLLAAPGAAPTLT</sequence>
<proteinExistence type="predicted"/>
<keyword evidence="4" id="KW-1185">Reference proteome</keyword>
<feature type="compositionally biased region" description="Basic residues" evidence="1">
    <location>
        <begin position="1"/>
        <end position="17"/>
    </location>
</feature>
<reference evidence="3 4" key="1">
    <citation type="submission" date="2017-06" db="EMBL/GenBank/DDBJ databases">
        <authorList>
            <person name="Kim H.J."/>
            <person name="Triplett B.A."/>
        </authorList>
    </citation>
    <scope>NUCLEOTIDE SEQUENCE [LARGE SCALE GENOMIC DNA]</scope>
    <source>
        <strain evidence="3 4">DSM 44715</strain>
    </source>
</reference>
<keyword evidence="2" id="KW-1133">Transmembrane helix</keyword>
<gene>
    <name evidence="3" type="ORF">SAMN05443665_102889</name>
</gene>
<feature type="transmembrane region" description="Helical" evidence="2">
    <location>
        <begin position="243"/>
        <end position="261"/>
    </location>
</feature>
<evidence type="ECO:0000313" key="3">
    <source>
        <dbReference type="EMBL" id="SNT42228.1"/>
    </source>
</evidence>
<evidence type="ECO:0000256" key="2">
    <source>
        <dbReference type="SAM" id="Phobius"/>
    </source>
</evidence>
<dbReference type="Pfam" id="PF09948">
    <property type="entry name" value="PpoB2"/>
    <property type="match status" value="1"/>
</dbReference>
<organism evidence="3 4">
    <name type="scientific">Actinomadura meyerae</name>
    <dbReference type="NCBI Taxonomy" id="240840"/>
    <lineage>
        <taxon>Bacteria</taxon>
        <taxon>Bacillati</taxon>
        <taxon>Actinomycetota</taxon>
        <taxon>Actinomycetes</taxon>
        <taxon>Streptosporangiales</taxon>
        <taxon>Thermomonosporaceae</taxon>
        <taxon>Actinomadura</taxon>
    </lineage>
</organism>
<evidence type="ECO:0000256" key="1">
    <source>
        <dbReference type="SAM" id="MobiDB-lite"/>
    </source>
</evidence>
<feature type="transmembrane region" description="Helical" evidence="2">
    <location>
        <begin position="133"/>
        <end position="155"/>
    </location>
</feature>
<dbReference type="OrthoDB" id="164118at2"/>
<evidence type="ECO:0000313" key="4">
    <source>
        <dbReference type="Proteomes" id="UP000198318"/>
    </source>
</evidence>
<keyword evidence="2" id="KW-0472">Membrane</keyword>
<feature type="region of interest" description="Disordered" evidence="1">
    <location>
        <begin position="1"/>
        <end position="34"/>
    </location>
</feature>
<protein>
    <submittedName>
        <fullName evidence="3">Predicted metal-binding membrane protein</fullName>
    </submittedName>
</protein>
<feature type="transmembrane region" description="Helical" evidence="2">
    <location>
        <begin position="42"/>
        <end position="62"/>
    </location>
</feature>
<dbReference type="InterPro" id="IPR018688">
    <property type="entry name" value="PpoB2-like"/>
</dbReference>